<evidence type="ECO:0000313" key="2">
    <source>
        <dbReference type="Proteomes" id="UP000308600"/>
    </source>
</evidence>
<sequence>MQTSYAVLLLVTLYIFKRWANARSTGPKPPGPSAWPVIGNLLDMPKEKEWETFGEWARKWGDIVSVSVAGRTIIILNSAQEAVEMLEGRGSIYSDRPTIPIADLVGWSNSPSIAPSKSEIWKQGRKFFHQLFGTNVSVARFIPVEEQETQKLLVRLLADSENLSENIRMTTVAVIMRIAYGYHVESIDDPFIKSAELVLEQFSYAISPGRLLVNLIPALKYLPEWAPGGSFKRQARIWTATLDDAVERPHSFAKKQMALGIAEDSCTSRLLEDNGGETIDPGIEFNIKWIGVTTYMAATDTTMVSIHAFFMAMILYPECQKRAQAELDAVVGNSRLPQNADRDSLPYLHALTLEVMRWHSVSPLGFMHTVSEDDTYKGHFIPRGSMIMANIWAMTHDPAIYRDPMTFNPDRFLASPGHTPEPDPRQVVFGFGRRICPGRLLADISVFLSCAMSLSVFDISPHIENGVPVLPIQDQLPGIVSHPPPFKCTIKPRSEAAIALIQSTSS</sequence>
<dbReference type="Proteomes" id="UP000308600">
    <property type="component" value="Unassembled WGS sequence"/>
</dbReference>
<keyword evidence="2" id="KW-1185">Reference proteome</keyword>
<organism evidence="1 2">
    <name type="scientific">Pluteus cervinus</name>
    <dbReference type="NCBI Taxonomy" id="181527"/>
    <lineage>
        <taxon>Eukaryota</taxon>
        <taxon>Fungi</taxon>
        <taxon>Dikarya</taxon>
        <taxon>Basidiomycota</taxon>
        <taxon>Agaricomycotina</taxon>
        <taxon>Agaricomycetes</taxon>
        <taxon>Agaricomycetidae</taxon>
        <taxon>Agaricales</taxon>
        <taxon>Pluteineae</taxon>
        <taxon>Pluteaceae</taxon>
        <taxon>Pluteus</taxon>
    </lineage>
</organism>
<name>A0ACD3BC00_9AGAR</name>
<protein>
    <submittedName>
        <fullName evidence="1">Cytochrome P450</fullName>
    </submittedName>
</protein>
<reference evidence="1 2" key="1">
    <citation type="journal article" date="2019" name="Nat. Ecol. Evol.">
        <title>Megaphylogeny resolves global patterns of mushroom evolution.</title>
        <authorList>
            <person name="Varga T."/>
            <person name="Krizsan K."/>
            <person name="Foldi C."/>
            <person name="Dima B."/>
            <person name="Sanchez-Garcia M."/>
            <person name="Sanchez-Ramirez S."/>
            <person name="Szollosi G.J."/>
            <person name="Szarkandi J.G."/>
            <person name="Papp V."/>
            <person name="Albert L."/>
            <person name="Andreopoulos W."/>
            <person name="Angelini C."/>
            <person name="Antonin V."/>
            <person name="Barry K.W."/>
            <person name="Bougher N.L."/>
            <person name="Buchanan P."/>
            <person name="Buyck B."/>
            <person name="Bense V."/>
            <person name="Catcheside P."/>
            <person name="Chovatia M."/>
            <person name="Cooper J."/>
            <person name="Damon W."/>
            <person name="Desjardin D."/>
            <person name="Finy P."/>
            <person name="Geml J."/>
            <person name="Haridas S."/>
            <person name="Hughes K."/>
            <person name="Justo A."/>
            <person name="Karasinski D."/>
            <person name="Kautmanova I."/>
            <person name="Kiss B."/>
            <person name="Kocsube S."/>
            <person name="Kotiranta H."/>
            <person name="LaButti K.M."/>
            <person name="Lechner B.E."/>
            <person name="Liimatainen K."/>
            <person name="Lipzen A."/>
            <person name="Lukacs Z."/>
            <person name="Mihaltcheva S."/>
            <person name="Morgado L.N."/>
            <person name="Niskanen T."/>
            <person name="Noordeloos M.E."/>
            <person name="Ohm R.A."/>
            <person name="Ortiz-Santana B."/>
            <person name="Ovrebo C."/>
            <person name="Racz N."/>
            <person name="Riley R."/>
            <person name="Savchenko A."/>
            <person name="Shiryaev A."/>
            <person name="Soop K."/>
            <person name="Spirin V."/>
            <person name="Szebenyi C."/>
            <person name="Tomsovsky M."/>
            <person name="Tulloss R.E."/>
            <person name="Uehling J."/>
            <person name="Grigoriev I.V."/>
            <person name="Vagvolgyi C."/>
            <person name="Papp T."/>
            <person name="Martin F.M."/>
            <person name="Miettinen O."/>
            <person name="Hibbett D.S."/>
            <person name="Nagy L.G."/>
        </authorList>
    </citation>
    <scope>NUCLEOTIDE SEQUENCE [LARGE SCALE GENOMIC DNA]</scope>
    <source>
        <strain evidence="1 2">NL-1719</strain>
    </source>
</reference>
<evidence type="ECO:0000313" key="1">
    <source>
        <dbReference type="EMBL" id="TFK75549.1"/>
    </source>
</evidence>
<accession>A0ACD3BC00</accession>
<dbReference type="EMBL" id="ML208262">
    <property type="protein sequence ID" value="TFK75549.1"/>
    <property type="molecule type" value="Genomic_DNA"/>
</dbReference>
<proteinExistence type="predicted"/>
<gene>
    <name evidence="1" type="ORF">BDN72DRAFT_867872</name>
</gene>